<name>A0A316AR78_9BACT</name>
<dbReference type="InterPro" id="IPR036116">
    <property type="entry name" value="FN3_sf"/>
</dbReference>
<comment type="caution">
    <text evidence="1">The sequence shown here is derived from an EMBL/GenBank/DDBJ whole genome shotgun (WGS) entry which is preliminary data.</text>
</comment>
<dbReference type="InterPro" id="IPR013783">
    <property type="entry name" value="Ig-like_fold"/>
</dbReference>
<sequence>MYLRLLFTFCLLIGVRASFLPYAMSQGLCDRGGGGFSLDKTEGCAPLTVTITNEVANSFADGYVVGYNGVSTTNVAFIDGLSSFTYTSAGVYTLLQKVVTATGQYYACKTVTVAENRGIWATYTSCGGSKVVLTLIDNVILQAYDWVEVDWGDGQSLTWNKGDDLTLEYTYKDTSVKPSIRIIGHYNAGKSCDKGLASVLPVVFQQAQLQDITIHSIEMKGGGSVEIDYMGLTGVYTDLKYSSDGGATYTTAATRSGGGTQIARINGLNPAQIYQVKLGSRDLCGGVLDSDVITSMVLNGSTANETNILTWNEYPSGQSFESYELFRDGISIQTFTDIKETTFTDENVECGDNFEYQIVTKTTNISSISAPISVKTVVNTPGSIEQASVTVDADDLITIDVDVPGASGKSNYEIIIEKADAGSTTFKRLATLYNETSYNDPDVKANEQSYCYKVSYRNACGQTSAESDPFCSIHLSFDQPLLRWTTENPFLDALDTYSLNQSSAAGSSDFALNQANNYLPKFNTQSDLEYNFQVTASSANGNFISKSNLLSLNRNINVYLPSAFTPDGDGDNEVFRAYGTLIKDFSLTIFNKWGQVIYFSEDSNEGWDGTIKGAEAPVGAYVYKVKVVDIIGQEVFKSGTFMLLR</sequence>
<dbReference type="EMBL" id="QGDT01000001">
    <property type="protein sequence ID" value="PWJ60243.1"/>
    <property type="molecule type" value="Genomic_DNA"/>
</dbReference>
<proteinExistence type="predicted"/>
<dbReference type="Proteomes" id="UP000245880">
    <property type="component" value="Unassembled WGS sequence"/>
</dbReference>
<dbReference type="NCBIfam" id="TIGR04131">
    <property type="entry name" value="Bac_Flav_CTERM"/>
    <property type="match status" value="1"/>
</dbReference>
<dbReference type="SUPFAM" id="SSF49265">
    <property type="entry name" value="Fibronectin type III"/>
    <property type="match status" value="1"/>
</dbReference>
<dbReference type="Gene3D" id="2.60.40.10">
    <property type="entry name" value="Immunoglobulins"/>
    <property type="match status" value="3"/>
</dbReference>
<evidence type="ECO:0000313" key="1">
    <source>
        <dbReference type="EMBL" id="PWJ60243.1"/>
    </source>
</evidence>
<dbReference type="Pfam" id="PF13585">
    <property type="entry name" value="CHU_C"/>
    <property type="match status" value="1"/>
</dbReference>
<dbReference type="InterPro" id="IPR026341">
    <property type="entry name" value="T9SS_type_B"/>
</dbReference>
<evidence type="ECO:0000313" key="2">
    <source>
        <dbReference type="Proteomes" id="UP000245880"/>
    </source>
</evidence>
<keyword evidence="2" id="KW-1185">Reference proteome</keyword>
<dbReference type="OrthoDB" id="631648at2"/>
<dbReference type="AlphaFoldDB" id="A0A316AR78"/>
<dbReference type="RefSeq" id="WP_109672375.1">
    <property type="nucleotide sequence ID" value="NZ_QGDT01000001.1"/>
</dbReference>
<reference evidence="1 2" key="1">
    <citation type="submission" date="2018-03" db="EMBL/GenBank/DDBJ databases">
        <title>Genomic Encyclopedia of Archaeal and Bacterial Type Strains, Phase II (KMG-II): from individual species to whole genera.</title>
        <authorList>
            <person name="Goeker M."/>
        </authorList>
    </citation>
    <scope>NUCLEOTIDE SEQUENCE [LARGE SCALE GENOMIC DNA]</scope>
    <source>
        <strain evidence="1 2">DSM 100346</strain>
    </source>
</reference>
<organism evidence="1 2">
    <name type="scientific">Dyadobacter jejuensis</name>
    <dbReference type="NCBI Taxonomy" id="1082580"/>
    <lineage>
        <taxon>Bacteria</taxon>
        <taxon>Pseudomonadati</taxon>
        <taxon>Bacteroidota</taxon>
        <taxon>Cytophagia</taxon>
        <taxon>Cytophagales</taxon>
        <taxon>Spirosomataceae</taxon>
        <taxon>Dyadobacter</taxon>
    </lineage>
</organism>
<gene>
    <name evidence="1" type="ORF">CLV98_101424</name>
</gene>
<accession>A0A316AR78</accession>
<protein>
    <submittedName>
        <fullName evidence="1">Gliding motility-associated-like protein</fullName>
    </submittedName>
</protein>